<dbReference type="PATRIC" id="fig|1133568.3.peg.165"/>
<organism evidence="2 3">
    <name type="scientific">Brachyspira pilosicoli B2904</name>
    <dbReference type="NCBI Taxonomy" id="1133568"/>
    <lineage>
        <taxon>Bacteria</taxon>
        <taxon>Pseudomonadati</taxon>
        <taxon>Spirochaetota</taxon>
        <taxon>Spirochaetia</taxon>
        <taxon>Brachyspirales</taxon>
        <taxon>Brachyspiraceae</taxon>
        <taxon>Brachyspira</taxon>
    </lineage>
</organism>
<proteinExistence type="predicted"/>
<protein>
    <submittedName>
        <fullName evidence="2">Uncharacterized protein</fullName>
    </submittedName>
</protein>
<dbReference type="AlphaFoldDB" id="J9UPA1"/>
<keyword evidence="1" id="KW-0472">Membrane</keyword>
<dbReference type="HOGENOM" id="CLU_1737051_0_0_12"/>
<keyword evidence="1" id="KW-1133">Transmembrane helix</keyword>
<reference evidence="2 3" key="1">
    <citation type="journal article" date="2012" name="BMC Genomics">
        <title>Comparative genomics of Brachyspira pilosicoli strains: genome rearrangements, reductions and correlation of genetic compliment with phenotypic diversity.</title>
        <authorList>
            <person name="Mappley L.J."/>
            <person name="Black M.L."/>
            <person name="Abuoun M."/>
            <person name="Darby A.C."/>
            <person name="Woodward M.J."/>
            <person name="Parkhill J."/>
            <person name="Turner A.K."/>
            <person name="Bellgard M.I."/>
            <person name="La T."/>
            <person name="Phillips N.D."/>
            <person name="La Ragione R.M."/>
            <person name="Hampson D.J."/>
        </authorList>
    </citation>
    <scope>NUCLEOTIDE SEQUENCE [LARGE SCALE GENOMIC DNA]</scope>
    <source>
        <strain evidence="2">B2904</strain>
    </source>
</reference>
<evidence type="ECO:0000313" key="2">
    <source>
        <dbReference type="EMBL" id="AFR69524.1"/>
    </source>
</evidence>
<dbReference type="RefSeq" id="WP_014935163.1">
    <property type="nucleotide sequence ID" value="NC_018607.1"/>
</dbReference>
<dbReference type="EMBL" id="CP003490">
    <property type="protein sequence ID" value="AFR69524.1"/>
    <property type="molecule type" value="Genomic_DNA"/>
</dbReference>
<gene>
    <name evidence="2" type="ORF">B2904_orf167</name>
</gene>
<keyword evidence="1" id="KW-0812">Transmembrane</keyword>
<name>J9UPA1_BRAPL</name>
<accession>J9UPA1</accession>
<sequence length="150" mass="18174">MKIIIVISIVSFIFFLFFIILWACIKYSYRKEIEDIFEWFETLDFTSKNVNNFFLTMKLYKKILKEYNINRPTKVGKNILNSLYKLYYLLKSYEKSKQFIKDNDLIKATDFQNVIDNCISETIEVIEMDISIIKNKYLIQITNMIKNFYK</sequence>
<evidence type="ECO:0000313" key="3">
    <source>
        <dbReference type="Proteomes" id="UP000007346"/>
    </source>
</evidence>
<dbReference type="Proteomes" id="UP000007346">
    <property type="component" value="Chromosome"/>
</dbReference>
<evidence type="ECO:0000256" key="1">
    <source>
        <dbReference type="SAM" id="Phobius"/>
    </source>
</evidence>
<feature type="transmembrane region" description="Helical" evidence="1">
    <location>
        <begin position="6"/>
        <end position="25"/>
    </location>
</feature>
<dbReference type="KEGG" id="bpj:B2904_orf167"/>